<accession>A0ABN9JIH5</accession>
<gene>
    <name evidence="3" type="ORF">LMG19083_04859</name>
</gene>
<dbReference type="PANTHER" id="PTHR35807:SF2">
    <property type="entry name" value="TRANSCRIPTIONAL ACTIVATOR DOMAIN"/>
    <property type="match status" value="1"/>
</dbReference>
<feature type="domain" description="Bacterial transcriptional activator" evidence="2">
    <location>
        <begin position="701"/>
        <end position="850"/>
    </location>
</feature>
<proteinExistence type="predicted"/>
<feature type="repeat" description="TPR" evidence="1">
    <location>
        <begin position="766"/>
        <end position="799"/>
    </location>
</feature>
<dbReference type="InterPro" id="IPR051677">
    <property type="entry name" value="AfsR-DnrI-RedD_regulator"/>
</dbReference>
<dbReference type="InterPro" id="IPR019734">
    <property type="entry name" value="TPR_rpt"/>
</dbReference>
<keyword evidence="4" id="KW-1185">Reference proteome</keyword>
<sequence>MQHVQEIEFNGVSVQRPPADMVMRLALAPQFDGPLAQALSGYRTPAPWLAWLVQRRWCERVAGEDRVRYVWAQRVRRRLRARARAVMVPAYLCELEQAALQALEQAGLIEAALTGYLEQQDWTLATALVVRHAQRLGVPARAAATLALLERIPAAYRHADPALAELEGACALYVNARRAQRAFAACASAEPAQSDPETMLVRYAAYLSTSTLLLRMPPAPATLRAVLGPTLGHSSAAGPVSSPRARLAQGTVLLYAAWSEPVPSARLARALVELERLAPRERDPRARMQAAIAVLITLCAAGQFERARLFARAVESTLAQEGTQASVPALHAAGWSFARLLLALAAGCPQTAPDALPTDVPTDVPTELAQRLQALLQAPGLARLSGCVHLAQAGVALGAGDLALARARLDTYPGRARCTSVLRQALYEIAEAWLALRSGQTAEALAHSQAAQALLPVQDSVVRAVAALTHAHTLACNEPAGAVGSAGAVGVAGTVGGAGAIGAISAISAVGAWFSFHAGLVEAHAARARADATALRAALIRAWGAARREQIVAAPLFWTPEAFAELCLDALDADIEAPFVRALVRRLGLPAPGARSTANWPWAVKITTLGVFAIWLDGESVSFTGKVQRRPLELLKAIVAHGGKNVDVPALAAMLWPDATGGSAHSSFDITLHRLRRMLVCPDAVLIGDRRVTLNPQRVWVDTAEFSRLINGALDQLVACAAQAPGPELIRTAHWVLDLYGADFLHREEVAPWLITARDKLRSLWLRFVTGLGSLLCAHARHDEAIAFYQRALESDPLAEELYRQLMLCYQYAGRYAEAASVYRRCRDMLSIMLGITPAERTTGVFKQCLAQIEPRDGLR</sequence>
<dbReference type="InterPro" id="IPR036388">
    <property type="entry name" value="WH-like_DNA-bd_sf"/>
</dbReference>
<comment type="caution">
    <text evidence="3">The sequence shown here is derived from an EMBL/GenBank/DDBJ whole genome shotgun (WGS) entry which is preliminary data.</text>
</comment>
<dbReference type="Proteomes" id="UP001189813">
    <property type="component" value="Unassembled WGS sequence"/>
</dbReference>
<dbReference type="SUPFAM" id="SSF48452">
    <property type="entry name" value="TPR-like"/>
    <property type="match status" value="1"/>
</dbReference>
<reference evidence="3 4" key="1">
    <citation type="submission" date="2023-07" db="EMBL/GenBank/DDBJ databases">
        <authorList>
            <person name="Peeters C."/>
        </authorList>
    </citation>
    <scope>NUCLEOTIDE SEQUENCE [LARGE SCALE GENOMIC DNA]</scope>
    <source>
        <strain evidence="3 4">LMG 19083</strain>
    </source>
</reference>
<evidence type="ECO:0000259" key="2">
    <source>
        <dbReference type="SMART" id="SM01043"/>
    </source>
</evidence>
<dbReference type="RefSeq" id="WP_316669461.1">
    <property type="nucleotide sequence ID" value="NZ_CATZBU010000024.1"/>
</dbReference>
<evidence type="ECO:0000313" key="3">
    <source>
        <dbReference type="EMBL" id="CAJ0809147.1"/>
    </source>
</evidence>
<evidence type="ECO:0000256" key="1">
    <source>
        <dbReference type="PROSITE-ProRule" id="PRU00339"/>
    </source>
</evidence>
<dbReference type="InterPro" id="IPR005158">
    <property type="entry name" value="BTAD"/>
</dbReference>
<dbReference type="PANTHER" id="PTHR35807">
    <property type="entry name" value="TRANSCRIPTIONAL REGULATOR REDD-RELATED"/>
    <property type="match status" value="1"/>
</dbReference>
<dbReference type="Gene3D" id="1.25.40.10">
    <property type="entry name" value="Tetratricopeptide repeat domain"/>
    <property type="match status" value="1"/>
</dbReference>
<dbReference type="Pfam" id="PF03704">
    <property type="entry name" value="BTAD"/>
    <property type="match status" value="1"/>
</dbReference>
<dbReference type="InterPro" id="IPR011990">
    <property type="entry name" value="TPR-like_helical_dom_sf"/>
</dbReference>
<organism evidence="3 4">
    <name type="scientific">Ralstonia psammae</name>
    <dbReference type="NCBI Taxonomy" id="3058598"/>
    <lineage>
        <taxon>Bacteria</taxon>
        <taxon>Pseudomonadati</taxon>
        <taxon>Pseudomonadota</taxon>
        <taxon>Betaproteobacteria</taxon>
        <taxon>Burkholderiales</taxon>
        <taxon>Burkholderiaceae</taxon>
        <taxon>Ralstonia</taxon>
    </lineage>
</organism>
<dbReference type="PROSITE" id="PS50005">
    <property type="entry name" value="TPR"/>
    <property type="match status" value="1"/>
</dbReference>
<dbReference type="SMART" id="SM01043">
    <property type="entry name" value="BTAD"/>
    <property type="match status" value="1"/>
</dbReference>
<name>A0ABN9JIH5_9RALS</name>
<keyword evidence="1" id="KW-0802">TPR repeat</keyword>
<protein>
    <recommendedName>
        <fullName evidence="2">Bacterial transcriptional activator domain-containing protein</fullName>
    </recommendedName>
</protein>
<evidence type="ECO:0000313" key="4">
    <source>
        <dbReference type="Proteomes" id="UP001189813"/>
    </source>
</evidence>
<dbReference type="Gene3D" id="1.10.10.10">
    <property type="entry name" value="Winged helix-like DNA-binding domain superfamily/Winged helix DNA-binding domain"/>
    <property type="match status" value="1"/>
</dbReference>
<dbReference type="EMBL" id="CATZBU010000024">
    <property type="protein sequence ID" value="CAJ0809147.1"/>
    <property type="molecule type" value="Genomic_DNA"/>
</dbReference>